<gene>
    <name evidence="15" type="ORF">N7U68_09035</name>
</gene>
<dbReference type="EC" id="4.2.1.17" evidence="4"/>
<dbReference type="Pfam" id="PF00378">
    <property type="entry name" value="ECH_1"/>
    <property type="match status" value="1"/>
</dbReference>
<evidence type="ECO:0000256" key="7">
    <source>
        <dbReference type="ARBA" id="ARBA00023002"/>
    </source>
</evidence>
<dbReference type="Pfam" id="PF00725">
    <property type="entry name" value="3HCDH"/>
    <property type="match status" value="1"/>
</dbReference>
<accession>A0ABY6DF30</accession>
<dbReference type="Pfam" id="PF02737">
    <property type="entry name" value="3HCDH_N"/>
    <property type="match status" value="1"/>
</dbReference>
<organism evidence="15 16">
    <name type="scientific">Roseovarius pelagicus</name>
    <dbReference type="NCBI Taxonomy" id="2980108"/>
    <lineage>
        <taxon>Bacteria</taxon>
        <taxon>Pseudomonadati</taxon>
        <taxon>Pseudomonadota</taxon>
        <taxon>Alphaproteobacteria</taxon>
        <taxon>Rhodobacterales</taxon>
        <taxon>Roseobacteraceae</taxon>
        <taxon>Roseovarius</taxon>
    </lineage>
</organism>
<comment type="similarity">
    <text evidence="3">In the N-terminal section; belongs to the enoyl-CoA hydratase/isomerase family.</text>
</comment>
<keyword evidence="9" id="KW-0443">Lipid metabolism</keyword>
<dbReference type="SUPFAM" id="SSF48179">
    <property type="entry name" value="6-phosphogluconate dehydrogenase C-terminal domain-like"/>
    <property type="match status" value="2"/>
</dbReference>
<dbReference type="SUPFAM" id="SSF52096">
    <property type="entry name" value="ClpP/crotonase"/>
    <property type="match status" value="1"/>
</dbReference>
<dbReference type="Gene3D" id="1.10.1040.50">
    <property type="match status" value="1"/>
</dbReference>
<evidence type="ECO:0000256" key="3">
    <source>
        <dbReference type="ARBA" id="ARBA00008750"/>
    </source>
</evidence>
<evidence type="ECO:0000256" key="8">
    <source>
        <dbReference type="ARBA" id="ARBA00023027"/>
    </source>
</evidence>
<evidence type="ECO:0000313" key="15">
    <source>
        <dbReference type="EMBL" id="UXX84761.1"/>
    </source>
</evidence>
<evidence type="ECO:0000256" key="1">
    <source>
        <dbReference type="ARBA" id="ARBA00005005"/>
    </source>
</evidence>
<keyword evidence="16" id="KW-1185">Reference proteome</keyword>
<dbReference type="InterPro" id="IPR029045">
    <property type="entry name" value="ClpP/crotonase-like_dom_sf"/>
</dbReference>
<name>A0ABY6DF30_9RHOB</name>
<evidence type="ECO:0000259" key="14">
    <source>
        <dbReference type="Pfam" id="PF02737"/>
    </source>
</evidence>
<proteinExistence type="inferred from homology"/>
<comment type="pathway">
    <text evidence="1">Lipid metabolism; fatty acid beta-oxidation.</text>
</comment>
<evidence type="ECO:0000256" key="10">
    <source>
        <dbReference type="ARBA" id="ARBA00023239"/>
    </source>
</evidence>
<evidence type="ECO:0000256" key="11">
    <source>
        <dbReference type="ARBA" id="ARBA00023268"/>
    </source>
</evidence>
<reference evidence="15" key="1">
    <citation type="submission" date="2022-10" db="EMBL/GenBank/DDBJ databases">
        <title>Roseovarius pelagicus sp. nov., isolated from Arctic seawater.</title>
        <authorList>
            <person name="Hong Y.W."/>
            <person name="Hwang C.Y."/>
        </authorList>
    </citation>
    <scope>NUCLEOTIDE SEQUENCE</scope>
    <source>
        <strain evidence="15">HL-MP18</strain>
    </source>
</reference>
<dbReference type="InterPro" id="IPR050136">
    <property type="entry name" value="FA_oxidation_alpha_subunit"/>
</dbReference>
<keyword evidence="11" id="KW-0511">Multifunctional enzyme</keyword>
<protein>
    <recommendedName>
        <fullName evidence="4">enoyl-CoA hydratase</fullName>
        <ecNumber evidence="4">4.2.1.17</ecNumber>
    </recommendedName>
</protein>
<keyword evidence="5" id="KW-0276">Fatty acid metabolism</keyword>
<dbReference type="InterPro" id="IPR001753">
    <property type="entry name" value="Enoyl-CoA_hydra/iso"/>
</dbReference>
<dbReference type="PANTHER" id="PTHR43612">
    <property type="entry name" value="TRIFUNCTIONAL ENZYME SUBUNIT ALPHA"/>
    <property type="match status" value="1"/>
</dbReference>
<dbReference type="PROSITE" id="PS00067">
    <property type="entry name" value="3HCDH"/>
    <property type="match status" value="1"/>
</dbReference>
<dbReference type="InterPro" id="IPR008927">
    <property type="entry name" value="6-PGluconate_DH-like_C_sf"/>
</dbReference>
<dbReference type="SUPFAM" id="SSF51735">
    <property type="entry name" value="NAD(P)-binding Rossmann-fold domains"/>
    <property type="match status" value="1"/>
</dbReference>
<evidence type="ECO:0000256" key="12">
    <source>
        <dbReference type="ARBA" id="ARBA00049556"/>
    </source>
</evidence>
<dbReference type="EMBL" id="CP106738">
    <property type="protein sequence ID" value="UXX84761.1"/>
    <property type="molecule type" value="Genomic_DNA"/>
</dbReference>
<dbReference type="Gene3D" id="3.40.50.720">
    <property type="entry name" value="NAD(P)-binding Rossmann-like Domain"/>
    <property type="match status" value="1"/>
</dbReference>
<sequence>MTGPVLKHLGEVRLELGPAQNANRQGAWRSATDVHGIQWLALDAEGSGTNTISRGVLEDLNVLLDRIEAKPPKGLVLRSVKTGGFAAGADISMFRDMSDQDEAKAMLEQGHAVLDRLESLECPTVCIVHGHALGAGFELALACDRIIAVEGASFGFPEVRLGLHPGLGGTFRLTERIDPIKAMTLMLTGKTAYTAKAEGLGIVDLVTEERHVEAAVHAAIDGELSRAGPGLTGRTMSLSTARSLAARKMRQKAQEDAPAEHYPAPHALIDLWEEHGDSRTDMQSGEIASFVRLLSTETSQNLVRVFFLQQQLKDAGRGSDDIKHVHVIGAGTMGAEIAAWCAVKGKSVTLSDPDIEALSQSVVTACRICEEEHLNSLETRDVLDRLMPDPDRIGVARADLVIEVGPEDAEIKAQIYAEIEPQMNPVATLATNTSSLSLTDLAKTLKRPSRFAGLHFFNPVAKMQLVEVVSHPDTFQTVTDQLAAFCGAIGRLPARIGDYPGFLVNRALTPYLLEAIRMIDEGHDKETIDHAAEVFGMPVGPVELADRVGLDICLHVADSLRSGLEKPIPEVPGWLRDQVNDKGDTGKKSGKGLYVWRDGEAQKTTTRPPKPDDDMTDRLILPMLDACVECLRKGVVKDEVVIDAAMTFATGFAPFRGGPMHYARTRGAQDIHQRLHDLAAAHGDRFQPDPGWADLR</sequence>
<comment type="similarity">
    <text evidence="2">In the central section; belongs to the 3-hydroxyacyl-CoA dehydrogenase family.</text>
</comment>
<keyword evidence="7" id="KW-0560">Oxidoreductase</keyword>
<keyword evidence="10" id="KW-0456">Lyase</keyword>
<dbReference type="InterPro" id="IPR006108">
    <property type="entry name" value="3HC_DH_C"/>
</dbReference>
<evidence type="ECO:0000259" key="13">
    <source>
        <dbReference type="Pfam" id="PF00725"/>
    </source>
</evidence>
<keyword evidence="8" id="KW-0520">NAD</keyword>
<evidence type="ECO:0000256" key="2">
    <source>
        <dbReference type="ARBA" id="ARBA00007005"/>
    </source>
</evidence>
<evidence type="ECO:0000256" key="5">
    <source>
        <dbReference type="ARBA" id="ARBA00022832"/>
    </source>
</evidence>
<evidence type="ECO:0000256" key="4">
    <source>
        <dbReference type="ARBA" id="ARBA00012076"/>
    </source>
</evidence>
<feature type="domain" description="3-hydroxyacyl-CoA dehydrogenase C-terminal" evidence="13">
    <location>
        <begin position="501"/>
        <end position="596"/>
    </location>
</feature>
<dbReference type="RefSeq" id="WP_263048897.1">
    <property type="nucleotide sequence ID" value="NZ_CP106738.1"/>
</dbReference>
<dbReference type="InterPro" id="IPR006180">
    <property type="entry name" value="3-OHacyl-CoA_DH_CS"/>
</dbReference>
<dbReference type="Gene3D" id="3.90.226.10">
    <property type="entry name" value="2-enoyl-CoA Hydratase, Chain A, domain 1"/>
    <property type="match status" value="1"/>
</dbReference>
<feature type="domain" description="3-hydroxyacyl-CoA dehydrogenase NAD binding" evidence="14">
    <location>
        <begin position="324"/>
        <end position="498"/>
    </location>
</feature>
<dbReference type="InterPro" id="IPR036291">
    <property type="entry name" value="NAD(P)-bd_dom_sf"/>
</dbReference>
<dbReference type="CDD" id="cd06558">
    <property type="entry name" value="crotonase-like"/>
    <property type="match status" value="1"/>
</dbReference>
<evidence type="ECO:0000313" key="16">
    <source>
        <dbReference type="Proteomes" id="UP001064087"/>
    </source>
</evidence>
<evidence type="ECO:0000256" key="9">
    <source>
        <dbReference type="ARBA" id="ARBA00023098"/>
    </source>
</evidence>
<keyword evidence="6" id="KW-0442">Lipid degradation</keyword>
<dbReference type="Proteomes" id="UP001064087">
    <property type="component" value="Chromosome"/>
</dbReference>
<comment type="catalytic activity">
    <reaction evidence="12">
        <text>a (3S)-3-hydroxyacyl-CoA + NAD(+) = a 3-oxoacyl-CoA + NADH + H(+)</text>
        <dbReference type="Rhea" id="RHEA:22432"/>
        <dbReference type="ChEBI" id="CHEBI:15378"/>
        <dbReference type="ChEBI" id="CHEBI:57318"/>
        <dbReference type="ChEBI" id="CHEBI:57540"/>
        <dbReference type="ChEBI" id="CHEBI:57945"/>
        <dbReference type="ChEBI" id="CHEBI:90726"/>
        <dbReference type="EC" id="1.1.1.35"/>
    </reaction>
</comment>
<evidence type="ECO:0000256" key="6">
    <source>
        <dbReference type="ARBA" id="ARBA00022963"/>
    </source>
</evidence>
<dbReference type="InterPro" id="IPR006176">
    <property type="entry name" value="3-OHacyl-CoA_DH_NAD-bd"/>
</dbReference>
<dbReference type="PANTHER" id="PTHR43612:SF3">
    <property type="entry name" value="TRIFUNCTIONAL ENZYME SUBUNIT ALPHA, MITOCHONDRIAL"/>
    <property type="match status" value="1"/>
</dbReference>